<feature type="non-terminal residue" evidence="2">
    <location>
        <position position="1"/>
    </location>
</feature>
<accession>A0AAN6U6R3</accession>
<dbReference type="RefSeq" id="XP_062650970.1">
    <property type="nucleotide sequence ID" value="XM_062787772.1"/>
</dbReference>
<reference evidence="2" key="2">
    <citation type="submission" date="2023-05" db="EMBL/GenBank/DDBJ databases">
        <authorList>
            <consortium name="Lawrence Berkeley National Laboratory"/>
            <person name="Steindorff A."/>
            <person name="Hensen N."/>
            <person name="Bonometti L."/>
            <person name="Westerberg I."/>
            <person name="Brannstrom I.O."/>
            <person name="Guillou S."/>
            <person name="Cros-Aarteil S."/>
            <person name="Calhoun S."/>
            <person name="Haridas S."/>
            <person name="Kuo A."/>
            <person name="Mondo S."/>
            <person name="Pangilinan J."/>
            <person name="Riley R."/>
            <person name="Labutti K."/>
            <person name="Andreopoulos B."/>
            <person name="Lipzen A."/>
            <person name="Chen C."/>
            <person name="Yanf M."/>
            <person name="Daum C."/>
            <person name="Ng V."/>
            <person name="Clum A."/>
            <person name="Ohm R."/>
            <person name="Martin F."/>
            <person name="Silar P."/>
            <person name="Natvig D."/>
            <person name="Lalanne C."/>
            <person name="Gautier V."/>
            <person name="Ament-Velasquez S.L."/>
            <person name="Kruys A."/>
            <person name="Hutchinson M.I."/>
            <person name="Powell A.J."/>
            <person name="Barry K."/>
            <person name="Miller A.N."/>
            <person name="Grigoriev I.V."/>
            <person name="Debuchy R."/>
            <person name="Gladieux P."/>
            <person name="Thoren M.H."/>
            <person name="Johannesson H."/>
        </authorList>
    </citation>
    <scope>NUCLEOTIDE SEQUENCE</scope>
    <source>
        <strain evidence="2">CBS 731.68</strain>
    </source>
</reference>
<dbReference type="Pfam" id="PF00646">
    <property type="entry name" value="F-box"/>
    <property type="match status" value="1"/>
</dbReference>
<protein>
    <recommendedName>
        <fullName evidence="1">F-box domain-containing protein</fullName>
    </recommendedName>
</protein>
<dbReference type="InterPro" id="IPR036047">
    <property type="entry name" value="F-box-like_dom_sf"/>
</dbReference>
<reference evidence="2" key="1">
    <citation type="journal article" date="2023" name="Mol. Phylogenet. Evol.">
        <title>Genome-scale phylogeny and comparative genomics of the fungal order Sordariales.</title>
        <authorList>
            <person name="Hensen N."/>
            <person name="Bonometti L."/>
            <person name="Westerberg I."/>
            <person name="Brannstrom I.O."/>
            <person name="Guillou S."/>
            <person name="Cros-Aarteil S."/>
            <person name="Calhoun S."/>
            <person name="Haridas S."/>
            <person name="Kuo A."/>
            <person name="Mondo S."/>
            <person name="Pangilinan J."/>
            <person name="Riley R."/>
            <person name="LaButti K."/>
            <person name="Andreopoulos B."/>
            <person name="Lipzen A."/>
            <person name="Chen C."/>
            <person name="Yan M."/>
            <person name="Daum C."/>
            <person name="Ng V."/>
            <person name="Clum A."/>
            <person name="Steindorff A."/>
            <person name="Ohm R.A."/>
            <person name="Martin F."/>
            <person name="Silar P."/>
            <person name="Natvig D.O."/>
            <person name="Lalanne C."/>
            <person name="Gautier V."/>
            <person name="Ament-Velasquez S.L."/>
            <person name="Kruys A."/>
            <person name="Hutchinson M.I."/>
            <person name="Powell A.J."/>
            <person name="Barry K."/>
            <person name="Miller A.N."/>
            <person name="Grigoriev I.V."/>
            <person name="Debuchy R."/>
            <person name="Gladieux P."/>
            <person name="Hiltunen Thoren M."/>
            <person name="Johannesson H."/>
        </authorList>
    </citation>
    <scope>NUCLEOTIDE SEQUENCE</scope>
    <source>
        <strain evidence="2">CBS 731.68</strain>
    </source>
</reference>
<comment type="caution">
    <text evidence="2">The sequence shown here is derived from an EMBL/GenBank/DDBJ whole genome shotgun (WGS) entry which is preliminary data.</text>
</comment>
<dbReference type="SUPFAM" id="SSF81383">
    <property type="entry name" value="F-box domain"/>
    <property type="match status" value="1"/>
</dbReference>
<dbReference type="InterPro" id="IPR001810">
    <property type="entry name" value="F-box_dom"/>
</dbReference>
<sequence length="101" mass="11509">SCPLLALPGELHNKILQQLGPMHRLLLRTTCRYFRAIMPPLNPYELLAAEASKIGMERQLYACSFCHRLRPASKFDDSMKEWARGKGARDSINRFCLDCGV</sequence>
<dbReference type="EMBL" id="MU853224">
    <property type="protein sequence ID" value="KAK4127199.1"/>
    <property type="molecule type" value="Genomic_DNA"/>
</dbReference>
<feature type="non-terminal residue" evidence="2">
    <location>
        <position position="101"/>
    </location>
</feature>
<feature type="domain" description="F-box" evidence="1">
    <location>
        <begin position="1"/>
        <end position="47"/>
    </location>
</feature>
<dbReference type="PROSITE" id="PS50181">
    <property type="entry name" value="FBOX"/>
    <property type="match status" value="1"/>
</dbReference>
<evidence type="ECO:0000313" key="2">
    <source>
        <dbReference type="EMBL" id="KAK4127199.1"/>
    </source>
</evidence>
<dbReference type="Proteomes" id="UP001302602">
    <property type="component" value="Unassembled WGS sequence"/>
</dbReference>
<dbReference type="AlphaFoldDB" id="A0AAN6U6R3"/>
<evidence type="ECO:0000259" key="1">
    <source>
        <dbReference type="PROSITE" id="PS50181"/>
    </source>
</evidence>
<gene>
    <name evidence="2" type="ORF">N657DRAFT_535383</name>
</gene>
<evidence type="ECO:0000313" key="3">
    <source>
        <dbReference type="Proteomes" id="UP001302602"/>
    </source>
</evidence>
<name>A0AAN6U6R3_9PEZI</name>
<keyword evidence="3" id="KW-1185">Reference proteome</keyword>
<dbReference type="CDD" id="cd22150">
    <property type="entry name" value="F-box_CeFBXA-like"/>
    <property type="match status" value="1"/>
</dbReference>
<proteinExistence type="predicted"/>
<organism evidence="2 3">
    <name type="scientific">Parathielavia appendiculata</name>
    <dbReference type="NCBI Taxonomy" id="2587402"/>
    <lineage>
        <taxon>Eukaryota</taxon>
        <taxon>Fungi</taxon>
        <taxon>Dikarya</taxon>
        <taxon>Ascomycota</taxon>
        <taxon>Pezizomycotina</taxon>
        <taxon>Sordariomycetes</taxon>
        <taxon>Sordariomycetidae</taxon>
        <taxon>Sordariales</taxon>
        <taxon>Chaetomiaceae</taxon>
        <taxon>Parathielavia</taxon>
    </lineage>
</organism>
<dbReference type="GeneID" id="87824542"/>